<dbReference type="PANTHER" id="PTHR13696">
    <property type="entry name" value="P-LOOP CONTAINING NUCLEOSIDE TRIPHOSPHATE HYDROLASE"/>
    <property type="match status" value="1"/>
</dbReference>
<dbReference type="Gene3D" id="3.40.50.300">
    <property type="entry name" value="P-loop containing nucleotide triphosphate hydrolases"/>
    <property type="match status" value="1"/>
</dbReference>
<comment type="caution">
    <text evidence="2">The sequence shown here is derived from an EMBL/GenBank/DDBJ whole genome shotgun (WGS) entry which is preliminary data.</text>
</comment>
<dbReference type="AlphaFoldDB" id="A0A158DQ56"/>
<sequence length="219" mass="23678">MIVLIGAEKGGVGKSTIASNLAVHLAHNGVDVVLFDTDGQATCARFIERRDEAGIGPSVPCVQRTGDVSATLRDLGNRYQVIVVDAGGRDSREMRSAMAVANLLLVPTRASQADLETLPKVNELIGLARGLNPELKASAVLSMAPSNPVIREVEDARELMAQFDQLELAETVIRDRKVYRDALLSGHGVVERDNSQARAEIQLLAQEFFELSNSMELSK</sequence>
<dbReference type="InterPro" id="IPR027417">
    <property type="entry name" value="P-loop_NTPase"/>
</dbReference>
<organism evidence="2 3">
    <name type="scientific">Caballeronia glebae</name>
    <dbReference type="NCBI Taxonomy" id="1777143"/>
    <lineage>
        <taxon>Bacteria</taxon>
        <taxon>Pseudomonadati</taxon>
        <taxon>Pseudomonadota</taxon>
        <taxon>Betaproteobacteria</taxon>
        <taxon>Burkholderiales</taxon>
        <taxon>Burkholderiaceae</taxon>
        <taxon>Caballeronia</taxon>
    </lineage>
</organism>
<dbReference type="PANTHER" id="PTHR13696:SF96">
    <property type="entry name" value="COBQ_COBB_MIND_PARA NUCLEOTIDE BINDING DOMAIN-CONTAINING PROTEIN"/>
    <property type="match status" value="1"/>
</dbReference>
<keyword evidence="3" id="KW-1185">Reference proteome</keyword>
<dbReference type="InterPro" id="IPR002586">
    <property type="entry name" value="CobQ/CobB/MinD/ParA_Nub-bd_dom"/>
</dbReference>
<evidence type="ECO:0000259" key="1">
    <source>
        <dbReference type="Pfam" id="PF01656"/>
    </source>
</evidence>
<dbReference type="RefSeq" id="WP_086973934.1">
    <property type="nucleotide sequence ID" value="NZ_FCOJ02000112.1"/>
</dbReference>
<dbReference type="InterPro" id="IPR050678">
    <property type="entry name" value="DNA_Partitioning_ATPase"/>
</dbReference>
<dbReference type="CDD" id="cd02042">
    <property type="entry name" value="ParAB_family"/>
    <property type="match status" value="1"/>
</dbReference>
<evidence type="ECO:0000313" key="2">
    <source>
        <dbReference type="EMBL" id="SAK96738.1"/>
    </source>
</evidence>
<dbReference type="OrthoDB" id="69313at2"/>
<evidence type="ECO:0000313" key="3">
    <source>
        <dbReference type="Proteomes" id="UP000054596"/>
    </source>
</evidence>
<protein>
    <submittedName>
        <fullName evidence="2">Chromosome partitioning protein</fullName>
    </submittedName>
</protein>
<dbReference type="SUPFAM" id="SSF52540">
    <property type="entry name" value="P-loop containing nucleoside triphosphate hydrolases"/>
    <property type="match status" value="1"/>
</dbReference>
<accession>A0A158DQ56</accession>
<dbReference type="STRING" id="1777143.AWB82_07064"/>
<dbReference type="Proteomes" id="UP000054596">
    <property type="component" value="Unassembled WGS sequence"/>
</dbReference>
<dbReference type="Pfam" id="PF01656">
    <property type="entry name" value="CbiA"/>
    <property type="match status" value="1"/>
</dbReference>
<name>A0A158DQ56_9BURK</name>
<feature type="domain" description="CobQ/CobB/MinD/ParA nucleotide binding" evidence="1">
    <location>
        <begin position="5"/>
        <end position="170"/>
    </location>
</feature>
<dbReference type="PIRSF" id="PIRSF009320">
    <property type="entry name" value="Nuc_binding_HP_1000"/>
    <property type="match status" value="1"/>
</dbReference>
<proteinExistence type="predicted"/>
<dbReference type="EMBL" id="FCOJ02000112">
    <property type="protein sequence ID" value="SAK96738.1"/>
    <property type="molecule type" value="Genomic_DNA"/>
</dbReference>
<reference evidence="2" key="1">
    <citation type="submission" date="2016-01" db="EMBL/GenBank/DDBJ databases">
        <authorList>
            <person name="Peeters C."/>
        </authorList>
    </citation>
    <scope>NUCLEOTIDE SEQUENCE [LARGE SCALE GENOMIC DNA]</scope>
    <source>
        <strain evidence="2">LMG 29325</strain>
    </source>
</reference>
<gene>
    <name evidence="2" type="ORF">AWB82_07064</name>
</gene>